<keyword evidence="1" id="KW-0732">Signal</keyword>
<name>A0A2V1NZH2_9RHOB</name>
<evidence type="ECO:0000256" key="1">
    <source>
        <dbReference type="SAM" id="SignalP"/>
    </source>
</evidence>
<gene>
    <name evidence="2" type="ORF">DFK10_15490</name>
</gene>
<dbReference type="Proteomes" id="UP000245293">
    <property type="component" value="Unassembled WGS sequence"/>
</dbReference>
<protein>
    <submittedName>
        <fullName evidence="2">DUF4198 domain-containing protein</fullName>
    </submittedName>
</protein>
<feature type="chain" id="PRO_5016041814" evidence="1">
    <location>
        <begin position="18"/>
        <end position="264"/>
    </location>
</feature>
<dbReference type="RefSeq" id="WP_109389940.1">
    <property type="nucleotide sequence ID" value="NZ_QETF01000025.1"/>
</dbReference>
<accession>A0A2V1NZH2</accession>
<comment type="caution">
    <text evidence="2">The sequence shown here is derived from an EMBL/GenBank/DDBJ whole genome shotgun (WGS) entry which is preliminary data.</text>
</comment>
<evidence type="ECO:0000313" key="3">
    <source>
        <dbReference type="Proteomes" id="UP000245293"/>
    </source>
</evidence>
<keyword evidence="3" id="KW-1185">Reference proteome</keyword>
<proteinExistence type="predicted"/>
<sequence length="264" mass="28949">MRIIFLALALLAAPVTAHELWLEPEAYQIPSDGKLQAEIVNGEDFAGNRLSYLPRRFSRFEVVLGERVEPVENRLGARPALDGGPLGNGLHVIVYEANTARVSYSGLDTFQSFAEHKDFPNAIADHRARGLPETDFGEAYSRHVKALIAVGDGAGQDRRLGLETEIVALENPYTAASDTLPVQLHYGEAPRADAQIELFEKAPDGSVTVTYHRTDAEGIATLPIKPGHAYLVDAVVLREPAEQLAQDRDVVWETLWAALTFAVR</sequence>
<dbReference type="Pfam" id="PF10670">
    <property type="entry name" value="DUF4198"/>
    <property type="match status" value="1"/>
</dbReference>
<organism evidence="2 3">
    <name type="scientific">Salibaculum griseiflavum</name>
    <dbReference type="NCBI Taxonomy" id="1914409"/>
    <lineage>
        <taxon>Bacteria</taxon>
        <taxon>Pseudomonadati</taxon>
        <taxon>Pseudomonadota</taxon>
        <taxon>Alphaproteobacteria</taxon>
        <taxon>Rhodobacterales</taxon>
        <taxon>Roseobacteraceae</taxon>
        <taxon>Salibaculum</taxon>
    </lineage>
</organism>
<feature type="signal peptide" evidence="1">
    <location>
        <begin position="1"/>
        <end position="17"/>
    </location>
</feature>
<dbReference type="OrthoDB" id="581894at2"/>
<reference evidence="3" key="1">
    <citation type="submission" date="2018-05" db="EMBL/GenBank/DDBJ databases">
        <authorList>
            <person name="Du Z."/>
            <person name="Wang X."/>
        </authorList>
    </citation>
    <scope>NUCLEOTIDE SEQUENCE [LARGE SCALE GENOMIC DNA]</scope>
    <source>
        <strain evidence="3">WDS4C29</strain>
    </source>
</reference>
<evidence type="ECO:0000313" key="2">
    <source>
        <dbReference type="EMBL" id="PWG15723.1"/>
    </source>
</evidence>
<dbReference type="AlphaFoldDB" id="A0A2V1NZH2"/>
<dbReference type="InterPro" id="IPR019613">
    <property type="entry name" value="DUF4198"/>
</dbReference>
<dbReference type="EMBL" id="QETF01000025">
    <property type="protein sequence ID" value="PWG15723.1"/>
    <property type="molecule type" value="Genomic_DNA"/>
</dbReference>